<proteinExistence type="predicted"/>
<name>A0ABU0MM19_9PROT</name>
<keyword evidence="2" id="KW-1185">Reference proteome</keyword>
<dbReference type="RefSeq" id="WP_209991292.1">
    <property type="nucleotide sequence ID" value="NZ_JAGINO010000046.1"/>
</dbReference>
<evidence type="ECO:0008006" key="3">
    <source>
        <dbReference type="Google" id="ProtNLM"/>
    </source>
</evidence>
<dbReference type="EMBL" id="JAUSVU010000011">
    <property type="protein sequence ID" value="MDQ0534441.1"/>
    <property type="molecule type" value="Genomic_DNA"/>
</dbReference>
<dbReference type="Proteomes" id="UP001244552">
    <property type="component" value="Unassembled WGS sequence"/>
</dbReference>
<accession>A0ABU0MM19</accession>
<gene>
    <name evidence="1" type="ORF">QO018_003314</name>
</gene>
<protein>
    <recommendedName>
        <fullName evidence="3">Secreted protein</fullName>
    </recommendedName>
</protein>
<comment type="caution">
    <text evidence="1">The sequence shown here is derived from an EMBL/GenBank/DDBJ whole genome shotgun (WGS) entry which is preliminary data.</text>
</comment>
<evidence type="ECO:0000313" key="2">
    <source>
        <dbReference type="Proteomes" id="UP001244552"/>
    </source>
</evidence>
<organism evidence="1 2">
    <name type="scientific">Azospirillum picis</name>
    <dbReference type="NCBI Taxonomy" id="488438"/>
    <lineage>
        <taxon>Bacteria</taxon>
        <taxon>Pseudomonadati</taxon>
        <taxon>Pseudomonadota</taxon>
        <taxon>Alphaproteobacteria</taxon>
        <taxon>Rhodospirillales</taxon>
        <taxon>Azospirillaceae</taxon>
        <taxon>Azospirillum</taxon>
    </lineage>
</organism>
<reference evidence="1 2" key="1">
    <citation type="submission" date="2023-07" db="EMBL/GenBank/DDBJ databases">
        <title>Genomic Encyclopedia of Type Strains, Phase IV (KMG-IV): sequencing the most valuable type-strain genomes for metagenomic binning, comparative biology and taxonomic classification.</title>
        <authorList>
            <person name="Goeker M."/>
        </authorList>
    </citation>
    <scope>NUCLEOTIDE SEQUENCE [LARGE SCALE GENOMIC DNA]</scope>
    <source>
        <strain evidence="1 2">DSM 19922</strain>
    </source>
</reference>
<evidence type="ECO:0000313" key="1">
    <source>
        <dbReference type="EMBL" id="MDQ0534441.1"/>
    </source>
</evidence>
<sequence>MFFFTLSMQATMYCVLTWVRTYENGLVLAQSLSGLPDASTSRRRPMHAATNILLFPGSRSTPHAVGGPATVIPIDRR</sequence>